<organism evidence="2">
    <name type="scientific">Rhodnius prolixus</name>
    <name type="common">Triatomid bug</name>
    <dbReference type="NCBI Taxonomy" id="13249"/>
    <lineage>
        <taxon>Eukaryota</taxon>
        <taxon>Metazoa</taxon>
        <taxon>Ecdysozoa</taxon>
        <taxon>Arthropoda</taxon>
        <taxon>Hexapoda</taxon>
        <taxon>Insecta</taxon>
        <taxon>Pterygota</taxon>
        <taxon>Neoptera</taxon>
        <taxon>Paraneoptera</taxon>
        <taxon>Hemiptera</taxon>
        <taxon>Heteroptera</taxon>
        <taxon>Panheteroptera</taxon>
        <taxon>Cimicomorpha</taxon>
        <taxon>Reduviidae</taxon>
        <taxon>Triatominae</taxon>
        <taxon>Rhodnius</taxon>
    </lineage>
</organism>
<dbReference type="EMBL" id="GAHY01001239">
    <property type="protein sequence ID" value="JAA76271.1"/>
    <property type="molecule type" value="mRNA"/>
</dbReference>
<dbReference type="Proteomes" id="UP000015103">
    <property type="component" value="Unassembled WGS sequence"/>
</dbReference>
<evidence type="ECO:0000313" key="4">
    <source>
        <dbReference type="Proteomes" id="UP000015103"/>
    </source>
</evidence>
<dbReference type="VEuPathDB" id="VectorBase:RPRC005016"/>
<dbReference type="EMBL" id="ACPB03004354">
    <property type="status" value="NOT_ANNOTATED_CDS"/>
    <property type="molecule type" value="Genomic_DNA"/>
</dbReference>
<dbReference type="RefSeq" id="XP_073990184.1">
    <property type="nucleotide sequence ID" value="XM_074134083.1"/>
</dbReference>
<reference evidence="4" key="2">
    <citation type="submission" date="2015-04" db="EMBL/GenBank/DDBJ databases">
        <authorList>
            <person name="Wilson R.K."/>
            <person name="Warren W."/>
            <person name="Dotson E."/>
            <person name="Oliveira P.L."/>
        </authorList>
    </citation>
    <scope>NUCLEOTIDE SEQUENCE</scope>
</reference>
<dbReference type="OMA" id="MISISWC"/>
<dbReference type="PANTHER" id="PTHR37685">
    <property type="entry name" value="GEO11136P1-RELATED"/>
    <property type="match status" value="1"/>
</dbReference>
<dbReference type="Pfam" id="PF15868">
    <property type="entry name" value="MBF2"/>
    <property type="match status" value="1"/>
</dbReference>
<dbReference type="AlphaFoldDB" id="R4FNL5"/>
<feature type="signal peptide" evidence="1">
    <location>
        <begin position="1"/>
        <end position="31"/>
    </location>
</feature>
<accession>R4FNL5</accession>
<proteinExistence type="evidence at transcript level"/>
<protein>
    <submittedName>
        <fullName evidence="2 3">Putative conserved secreted protein</fullName>
    </submittedName>
</protein>
<feature type="chain" id="PRO_5014108737" evidence="1">
    <location>
        <begin position="32"/>
        <end position="137"/>
    </location>
</feature>
<keyword evidence="4" id="KW-1185">Reference proteome</keyword>
<evidence type="ECO:0000256" key="1">
    <source>
        <dbReference type="SAM" id="SignalP"/>
    </source>
</evidence>
<sequence length="137" mass="15325">MFHSKIICSSISALILTVMISISWCPQGALALDCGKNSSHNVFFGQLSDHDSLLYMNHLKVDKKWLRIVTTDVNYPSFRNIQGVIHYIEIVDQFTDGTGGCAYIMDGGIGEQKVSIYIKSKKSYGLDFIIRIYGIPV</sequence>
<reference evidence="2" key="1">
    <citation type="submission" date="2013-04" db="EMBL/GenBank/DDBJ databases">
        <title>An insight into the transcriptome of the digestive tract of the blood sucking bug, Rhodnius prolixus.</title>
        <authorList>
            <person name="Ribeiro J.M.C."/>
            <person name="Genta F.A."/>
            <person name="Sorgine M.H.F."/>
            <person name="Paiva-Silva G.O."/>
            <person name="Majerowicz D."/>
            <person name="Medeiros M."/>
            <person name="Koerich L."/>
            <person name="Terra W.R."/>
            <person name="Ferreira C."/>
            <person name="Pimentel A.C."/>
            <person name="Bisch P.M."/>
            <person name="Diniz M.M.P."/>
            <person name="Nascimento R."/>
            <person name="Salmon D."/>
            <person name="Silber A.M."/>
            <person name="Alves M."/>
            <person name="Oliveira M.F."/>
            <person name="Gondim K.C."/>
            <person name="Silva Neto M.A.C."/>
            <person name="Atella G.C."/>
            <person name="Araujo H."/>
            <person name="Dias F.S."/>
            <person name="Polycarpo C.R."/>
            <person name="Fampa P."/>
            <person name="Melo A.C."/>
            <person name="Tanaka A.S."/>
            <person name="Balczun C."/>
            <person name="Oliveira J.H.M."/>
            <person name="Goncalves R."/>
            <person name="Lazoski C."/>
            <person name="Pereira M.A."/>
            <person name="Rivera-Pomar R."/>
            <person name="Diambra L."/>
            <person name="Schaub G.A."/>
            <person name="Garcia E.S."/>
            <person name="Azambuja P."/>
            <person name="Braz G.R.C."/>
            <person name="Oliveira P.L."/>
        </authorList>
    </citation>
    <scope>NUCLEOTIDE SEQUENCE</scope>
</reference>
<dbReference type="InterPro" id="IPR031734">
    <property type="entry name" value="MBF2"/>
</dbReference>
<keyword evidence="1" id="KW-0732">Signal</keyword>
<name>R4FNL5_RHOPR</name>
<dbReference type="eggNOG" id="ENOG502SE18">
    <property type="taxonomic scope" value="Eukaryota"/>
</dbReference>
<dbReference type="EnsemblMetazoa" id="RPRC005016-RA">
    <property type="protein sequence ID" value="RPRC005016-PA"/>
    <property type="gene ID" value="RPRC005016"/>
</dbReference>
<dbReference type="InParanoid" id="R4FNL5"/>
<dbReference type="HOGENOM" id="CLU_152785_2_0_1"/>
<dbReference type="GeneID" id="141457314"/>
<reference evidence="3" key="3">
    <citation type="submission" date="2015-05" db="UniProtKB">
        <authorList>
            <consortium name="EnsemblMetazoa"/>
        </authorList>
    </citation>
    <scope>IDENTIFICATION</scope>
</reference>
<evidence type="ECO:0000313" key="3">
    <source>
        <dbReference type="EnsemblMetazoa" id="RPRC005016-PA"/>
    </source>
</evidence>
<dbReference type="PANTHER" id="PTHR37685:SF1">
    <property type="entry name" value="GEO11136P1-RELATED"/>
    <property type="match status" value="1"/>
</dbReference>
<evidence type="ECO:0000313" key="2">
    <source>
        <dbReference type="EMBL" id="JAA76271.1"/>
    </source>
</evidence>